<dbReference type="EMBL" id="CP006911">
    <property type="protein sequence ID" value="ALE02517.1"/>
    <property type="molecule type" value="Genomic_DNA"/>
</dbReference>
<dbReference type="AlphaFoldDB" id="A0A0M4M3Y8"/>
<evidence type="ECO:0000256" key="1">
    <source>
        <dbReference type="ARBA" id="ARBA00022603"/>
    </source>
</evidence>
<keyword evidence="2" id="KW-0808">Transferase</keyword>
<proteinExistence type="predicted"/>
<evidence type="ECO:0000313" key="3">
    <source>
        <dbReference type="EMBL" id="ALE02517.1"/>
    </source>
</evidence>
<organism evidence="3 4">
    <name type="scientific">Candidatus Pseudothioglobus singularis PS1</name>
    <dbReference type="NCBI Taxonomy" id="1125411"/>
    <lineage>
        <taxon>Bacteria</taxon>
        <taxon>Pseudomonadati</taxon>
        <taxon>Pseudomonadota</taxon>
        <taxon>Gammaproteobacteria</taxon>
        <taxon>Candidatus Pseudothioglobaceae</taxon>
        <taxon>Candidatus Pseudothioglobus</taxon>
    </lineage>
</organism>
<name>A0A0M4M3Y8_9GAMM</name>
<gene>
    <name evidence="3" type="ORF">W908_08355</name>
</gene>
<dbReference type="STRING" id="1125411.W908_08355"/>
<protein>
    <recommendedName>
        <fullName evidence="5">Class I SAM-dependent methyltransferase</fullName>
    </recommendedName>
</protein>
<sequence>MKDIASSTNTLLAALTYAGTHINKDLQGKAWVGHTPFAYWLVAALKPKILVELGTHGGGSYFSFCQSVVDNKLDTKTYAIDTWMGEKQAGFYSESLFKKVMDFNIEHFDNFSTLMKMTFDEALNEFDDNSVDLLHIDGFHSYEAVSNDFCTWYPKLSKEAIVLFHDTHEIKPGFGVHQFWDELKKEHREQCFEFKHSHGLGMCFPKSSKAAINFKKEFSLDLEKIFNLFSIIGDDIYYNINGRYSLQKNFQLSIDDLVKILKKLKTDNPELSNELKSLF</sequence>
<evidence type="ECO:0008006" key="5">
    <source>
        <dbReference type="Google" id="ProtNLM"/>
    </source>
</evidence>
<dbReference type="Proteomes" id="UP000068905">
    <property type="component" value="Chromosome"/>
</dbReference>
<dbReference type="KEGG" id="tsn:W908_08355"/>
<dbReference type="Pfam" id="PF13578">
    <property type="entry name" value="Methyltransf_24"/>
    <property type="match status" value="1"/>
</dbReference>
<dbReference type="GO" id="GO:0071770">
    <property type="term" value="P:DIM/DIP cell wall layer assembly"/>
    <property type="evidence" value="ECO:0007669"/>
    <property type="project" value="TreeGrafter"/>
</dbReference>
<accession>A0A0M4M3Y8</accession>
<dbReference type="RefSeq" id="WP_053820697.1">
    <property type="nucleotide sequence ID" value="NZ_CP006911.1"/>
</dbReference>
<dbReference type="PATRIC" id="fig|1125411.7.peg.1644"/>
<dbReference type="PANTHER" id="PTHR40048:SF1">
    <property type="entry name" value="RHAMNOSYL O-METHYLTRANSFERASE"/>
    <property type="match status" value="1"/>
</dbReference>
<keyword evidence="4" id="KW-1185">Reference proteome</keyword>
<evidence type="ECO:0000313" key="4">
    <source>
        <dbReference type="Proteomes" id="UP000068905"/>
    </source>
</evidence>
<keyword evidence="1" id="KW-0489">Methyltransferase</keyword>
<dbReference type="SUPFAM" id="SSF53335">
    <property type="entry name" value="S-adenosyl-L-methionine-dependent methyltransferases"/>
    <property type="match status" value="1"/>
</dbReference>
<dbReference type="InterPro" id="IPR029063">
    <property type="entry name" value="SAM-dependent_MTases_sf"/>
</dbReference>
<dbReference type="GO" id="GO:0008168">
    <property type="term" value="F:methyltransferase activity"/>
    <property type="evidence" value="ECO:0007669"/>
    <property type="project" value="UniProtKB-KW"/>
</dbReference>
<dbReference type="GO" id="GO:0005886">
    <property type="term" value="C:plasma membrane"/>
    <property type="evidence" value="ECO:0007669"/>
    <property type="project" value="TreeGrafter"/>
</dbReference>
<dbReference type="Gene3D" id="3.40.50.150">
    <property type="entry name" value="Vaccinia Virus protein VP39"/>
    <property type="match status" value="1"/>
</dbReference>
<dbReference type="GO" id="GO:0032259">
    <property type="term" value="P:methylation"/>
    <property type="evidence" value="ECO:0007669"/>
    <property type="project" value="UniProtKB-KW"/>
</dbReference>
<dbReference type="OrthoDB" id="7068720at2"/>
<reference evidence="3 4" key="1">
    <citation type="journal article" date="2015" name="Genome Announc.">
        <title>Genome Sequence of 'Candidatus Thioglobus singularis' Strain PS1, a Mixotroph from the SUP05 Clade of Marine Gammaproteobacteria.</title>
        <authorList>
            <person name="Marshall K.T."/>
            <person name="Morris R.M."/>
        </authorList>
    </citation>
    <scope>NUCLEOTIDE SEQUENCE [LARGE SCALE GENOMIC DNA]</scope>
    <source>
        <strain evidence="3 4">PS1</strain>
    </source>
</reference>
<dbReference type="PANTHER" id="PTHR40048">
    <property type="entry name" value="RHAMNOSYL O-METHYLTRANSFERASE"/>
    <property type="match status" value="1"/>
</dbReference>
<evidence type="ECO:0000256" key="2">
    <source>
        <dbReference type="ARBA" id="ARBA00022679"/>
    </source>
</evidence>